<dbReference type="SUPFAM" id="SSF75169">
    <property type="entry name" value="DsrEFH-like"/>
    <property type="match status" value="1"/>
</dbReference>
<keyword evidence="2" id="KW-1185">Reference proteome</keyword>
<evidence type="ECO:0000313" key="1">
    <source>
        <dbReference type="EMBL" id="TDP40634.1"/>
    </source>
</evidence>
<organism evidence="1 2">
    <name type="scientific">Idiomarina aquatica</name>
    <dbReference type="NCBI Taxonomy" id="1327752"/>
    <lineage>
        <taxon>Bacteria</taxon>
        <taxon>Pseudomonadati</taxon>
        <taxon>Pseudomonadota</taxon>
        <taxon>Gammaproteobacteria</taxon>
        <taxon>Alteromonadales</taxon>
        <taxon>Idiomarinaceae</taxon>
        <taxon>Idiomarina</taxon>
    </lineage>
</organism>
<proteinExistence type="predicted"/>
<accession>A0A4R6PRR0</accession>
<dbReference type="Proteomes" id="UP000295531">
    <property type="component" value="Unassembled WGS sequence"/>
</dbReference>
<evidence type="ECO:0008006" key="3">
    <source>
        <dbReference type="Google" id="ProtNLM"/>
    </source>
</evidence>
<protein>
    <recommendedName>
        <fullName evidence="3">tRNA 2-thiouridine synthesizing protein B</fullName>
    </recommendedName>
</protein>
<dbReference type="RefSeq" id="WP_133538308.1">
    <property type="nucleotide sequence ID" value="NZ_SNXI01000001.1"/>
</dbReference>
<comment type="caution">
    <text evidence="1">The sequence shown here is derived from an EMBL/GenBank/DDBJ whole genome shotgun (WGS) entry which is preliminary data.</text>
</comment>
<evidence type="ECO:0000313" key="2">
    <source>
        <dbReference type="Proteomes" id="UP000295531"/>
    </source>
</evidence>
<dbReference type="AlphaFoldDB" id="A0A4R6PRR0"/>
<gene>
    <name evidence="1" type="ORF">DEU29_101179</name>
</gene>
<dbReference type="EMBL" id="SNXI01000001">
    <property type="protein sequence ID" value="TDP40634.1"/>
    <property type="molecule type" value="Genomic_DNA"/>
</dbReference>
<dbReference type="OrthoDB" id="6240821at2"/>
<dbReference type="InterPro" id="IPR027396">
    <property type="entry name" value="DsrEFH-like"/>
</dbReference>
<sequence>MTLHWIRATSLSQWLEQNRSLLDVNAALLLSDKGLENLPRSAPLNNTCYALSQEITTALPDYVTLIDDPQWLELVLNFPHQITW</sequence>
<name>A0A4R6PRR0_9GAMM</name>
<reference evidence="1 2" key="1">
    <citation type="submission" date="2019-03" db="EMBL/GenBank/DDBJ databases">
        <title>Freshwater and sediment microbial communities from various areas in North America, analyzing microbe dynamics in response to fracking.</title>
        <authorList>
            <person name="Lamendella R."/>
        </authorList>
    </citation>
    <scope>NUCLEOTIDE SEQUENCE [LARGE SCALE GENOMIC DNA]</scope>
    <source>
        <strain evidence="1 2">18_TX</strain>
    </source>
</reference>